<sequence>MDYSIYINGCCMLALSKELSFATKQDVIDALLFTQLAADEEFPDEPNGLDWFEAYKSILYECGWVYDRQNVTTGTFTSIAEKTFSLREAFATVFENNLDSEQATVFLAVLDKVAALPDNMNLEQIFRQQAALNVKGMKRIRACIGVVNERGSLNSASVFFDTRGSVGRLFTGRDFAFSDLHGAVNAYFYTARFNAGVFGEYRADTVQWLGARRQSEHLEIASLTI</sequence>
<dbReference type="Proteomes" id="UP000501367">
    <property type="component" value="Chromosome"/>
</dbReference>
<protein>
    <submittedName>
        <fullName evidence="1">Uncharacterized protein</fullName>
    </submittedName>
</protein>
<organism evidence="1 2">
    <name type="scientific">Pseudomonas umsongensis</name>
    <dbReference type="NCBI Taxonomy" id="198618"/>
    <lineage>
        <taxon>Bacteria</taxon>
        <taxon>Pseudomonadati</taxon>
        <taxon>Pseudomonadota</taxon>
        <taxon>Gammaproteobacteria</taxon>
        <taxon>Pseudomonadales</taxon>
        <taxon>Pseudomonadaceae</taxon>
        <taxon>Pseudomonas</taxon>
    </lineage>
</organism>
<accession>A0AAE7DCP9</accession>
<dbReference type="GeneID" id="72192579"/>
<evidence type="ECO:0000313" key="2">
    <source>
        <dbReference type="Proteomes" id="UP000501367"/>
    </source>
</evidence>
<dbReference type="EMBL" id="CP051487">
    <property type="protein sequence ID" value="QJC77366.1"/>
    <property type="molecule type" value="Genomic_DNA"/>
</dbReference>
<dbReference type="RefSeq" id="WP_168757172.1">
    <property type="nucleotide sequence ID" value="NZ_CP051487.1"/>
</dbReference>
<reference evidence="1 2" key="1">
    <citation type="submission" date="2020-04" db="EMBL/GenBank/DDBJ databases">
        <authorList>
            <person name="Yao Y."/>
            <person name="He Z."/>
        </authorList>
    </citation>
    <scope>NUCLEOTIDE SEQUENCE [LARGE SCALE GENOMIC DNA]</scope>
    <source>
        <strain evidence="1 2">CY-1</strain>
    </source>
</reference>
<name>A0AAE7DCP9_9PSED</name>
<dbReference type="AlphaFoldDB" id="A0AAE7DCP9"/>
<gene>
    <name evidence="1" type="ORF">HGP31_03310</name>
</gene>
<dbReference type="KEGG" id="pum:HGP31_03310"/>
<proteinExistence type="predicted"/>
<evidence type="ECO:0000313" key="1">
    <source>
        <dbReference type="EMBL" id="QJC77366.1"/>
    </source>
</evidence>